<dbReference type="OrthoDB" id="194865at2759"/>
<evidence type="ECO:0000259" key="3">
    <source>
        <dbReference type="Pfam" id="PF00561"/>
    </source>
</evidence>
<dbReference type="FunCoup" id="G0QWS3">
    <property type="interactions" value="127"/>
</dbReference>
<dbReference type="PANTHER" id="PTHR46118">
    <property type="entry name" value="PROTEIN ABHD11"/>
    <property type="match status" value="1"/>
</dbReference>
<dbReference type="InterPro" id="IPR029058">
    <property type="entry name" value="AB_hydrolase_fold"/>
</dbReference>
<dbReference type="InterPro" id="IPR000073">
    <property type="entry name" value="AB_hydrolase_1"/>
</dbReference>
<comment type="similarity">
    <text evidence="1">Belongs to the AB hydrolase superfamily.</text>
</comment>
<dbReference type="EMBL" id="GL984012">
    <property type="protein sequence ID" value="EGR30328.1"/>
    <property type="molecule type" value="Genomic_DNA"/>
</dbReference>
<keyword evidence="5" id="KW-1185">Reference proteome</keyword>
<evidence type="ECO:0000256" key="2">
    <source>
        <dbReference type="ARBA" id="ARBA00022801"/>
    </source>
</evidence>
<protein>
    <recommendedName>
        <fullName evidence="3">AB hydrolase-1 domain-containing protein</fullName>
    </recommendedName>
</protein>
<dbReference type="OMA" id="FLGMSDN"/>
<organism evidence="4 5">
    <name type="scientific">Ichthyophthirius multifiliis</name>
    <name type="common">White spot disease agent</name>
    <name type="synonym">Ich</name>
    <dbReference type="NCBI Taxonomy" id="5932"/>
    <lineage>
        <taxon>Eukaryota</taxon>
        <taxon>Sar</taxon>
        <taxon>Alveolata</taxon>
        <taxon>Ciliophora</taxon>
        <taxon>Intramacronucleata</taxon>
        <taxon>Oligohymenophorea</taxon>
        <taxon>Hymenostomatida</taxon>
        <taxon>Ophryoglenina</taxon>
        <taxon>Ichthyophthirius</taxon>
    </lineage>
</organism>
<feature type="domain" description="AB hydrolase-1" evidence="3">
    <location>
        <begin position="38"/>
        <end position="281"/>
    </location>
</feature>
<dbReference type="Pfam" id="PF00561">
    <property type="entry name" value="Abhydrolase_1"/>
    <property type="match status" value="1"/>
</dbReference>
<keyword evidence="2" id="KW-0378">Hydrolase</keyword>
<dbReference type="SUPFAM" id="SSF53474">
    <property type="entry name" value="alpha/beta-Hydrolases"/>
    <property type="match status" value="1"/>
</dbReference>
<dbReference type="InParanoid" id="G0QWS3"/>
<dbReference type="GO" id="GO:0016787">
    <property type="term" value="F:hydrolase activity"/>
    <property type="evidence" value="ECO:0007669"/>
    <property type="project" value="UniProtKB-KW"/>
</dbReference>
<reference evidence="4 5" key="1">
    <citation type="submission" date="2011-07" db="EMBL/GenBank/DDBJ databases">
        <authorList>
            <person name="Coyne R."/>
            <person name="Brami D."/>
            <person name="Johnson J."/>
            <person name="Hostetler J."/>
            <person name="Hannick L."/>
            <person name="Clark T."/>
            <person name="Cassidy-Hanley D."/>
            <person name="Inman J."/>
        </authorList>
    </citation>
    <scope>NUCLEOTIDE SEQUENCE [LARGE SCALE GENOMIC DNA]</scope>
    <source>
        <strain evidence="4 5">G5</strain>
    </source>
</reference>
<dbReference type="STRING" id="857967.G0QWS3"/>
<dbReference type="PANTHER" id="PTHR46118:SF4">
    <property type="entry name" value="PROTEIN ABHD11"/>
    <property type="match status" value="1"/>
</dbReference>
<dbReference type="GeneID" id="14906439"/>
<name>G0QWS3_ICHMU</name>
<accession>G0QWS3</accession>
<sequence>MIKNTLIRSFTTIRYQNQPIPLHYQFLQSSNVKVKDNLIVLHGLFGSHTNFRSIVKNDKINSIVNSYCLDLRNHGLSQHKNTMSLTEMGEDLVYFLDKHNIYNAFLMGHSMGGRVILSALRDHGKFLEERVKGIIICDITNGNLLKERSADVYQMWIMINQLLDIDFKNKPKIKIQQEVKNLIENTQVANFMNMNVVEDQNGNFKWRMNLSAIKDFYMQNLGEDIKTENGWKKNVFIICGAKSHYINQEKIKEFYNIFPYLNEDKDVHFIKGAGHWLHADKQVEFIEKVSDFLRKVQEN</sequence>
<dbReference type="Proteomes" id="UP000008983">
    <property type="component" value="Unassembled WGS sequence"/>
</dbReference>
<dbReference type="RefSeq" id="XP_004031915.1">
    <property type="nucleotide sequence ID" value="XM_004031867.1"/>
</dbReference>
<dbReference type="eggNOG" id="KOG2382">
    <property type="taxonomic scope" value="Eukaryota"/>
</dbReference>
<gene>
    <name evidence="4" type="ORF">IMG5_134770</name>
</gene>
<dbReference type="AlphaFoldDB" id="G0QWS3"/>
<proteinExistence type="inferred from homology"/>
<evidence type="ECO:0000313" key="5">
    <source>
        <dbReference type="Proteomes" id="UP000008983"/>
    </source>
</evidence>
<evidence type="ECO:0000256" key="1">
    <source>
        <dbReference type="ARBA" id="ARBA00008645"/>
    </source>
</evidence>
<evidence type="ECO:0000313" key="4">
    <source>
        <dbReference type="EMBL" id="EGR30328.1"/>
    </source>
</evidence>
<dbReference type="Gene3D" id="3.40.50.1820">
    <property type="entry name" value="alpha/beta hydrolase"/>
    <property type="match status" value="1"/>
</dbReference>